<keyword evidence="6" id="KW-1185">Reference proteome</keyword>
<sequence>MLSDAKRELLKRRLRGEQVSRRAWEPRPDGPLPLSFAQQRLWFLSQLEPGSTEYNLSMRVRWDGTPDVAALGAALSGVVARHEVLRTRLVAGADGVPHQVIDEPAPFPLPIVDVSDSTDPARAVRELAAADAQVPFDLSTGPLLRATLLRAGQGEHVLVVALHHVVFDEWSDSVFHRELMALYEAFRAGESDPLPPLEVQYADYAVWQRHWLQGDVLERQLSYWRDRLSGAAELDLPLDRPRPPLRSSAGATMGIHIPDDVADGLRELSRECGVSMFMTLLSAYAVLLGRHAGSDDVVVGTPVANRNRAETEGLIGFFVNTLVMRTDLSGDPSFREVLGRVRETALGAYAHQDVPFEQVVEALVSERDRSRTPLFQALFNYDFVEGGSFESGSGDDEVDAKFDLRLVLSDSGARLGAEFEYSTALFDAATVERLGGHLVTLLSGVAADADQRVGALPVLSAGERELLVGGSGVEGLGLPAVGGVHGLIAERAVAVPDALAVVAGGEALSYGGLMGRANRLAHYLRSVGVGSESVVALCLPRGVDMIVAIVGVWQAGGAYLPLDPEYPVERLGFMLRDSRATVLVGTEDLVDELPVGRLRTVVVDDAGFPRCWRGCPLPLPS</sequence>
<dbReference type="PANTHER" id="PTHR45527">
    <property type="entry name" value="NONRIBOSOMAL PEPTIDE SYNTHETASE"/>
    <property type="match status" value="1"/>
</dbReference>
<dbReference type="KEGG" id="stsi:A4E84_04245"/>
<dbReference type="STRING" id="1783515.A4E84_04245"/>
<evidence type="ECO:0000313" key="6">
    <source>
        <dbReference type="Proteomes" id="UP000076096"/>
    </source>
</evidence>
<feature type="domain" description="AMP-dependent synthetase/ligase" evidence="3">
    <location>
        <begin position="490"/>
        <end position="594"/>
    </location>
</feature>
<gene>
    <name evidence="5" type="ORF">A4E84_04245</name>
</gene>
<dbReference type="InterPro" id="IPR023213">
    <property type="entry name" value="CAT-like_dom_sf"/>
</dbReference>
<dbReference type="Gene3D" id="3.30.559.10">
    <property type="entry name" value="Chloramphenicol acetyltransferase-like domain"/>
    <property type="match status" value="1"/>
</dbReference>
<dbReference type="Proteomes" id="UP000076096">
    <property type="component" value="Chromosome"/>
</dbReference>
<dbReference type="RefSeq" id="WP_062925246.1">
    <property type="nucleotide sequence ID" value="NZ_CP015098.1"/>
</dbReference>
<dbReference type="GO" id="GO:0003824">
    <property type="term" value="F:catalytic activity"/>
    <property type="evidence" value="ECO:0007669"/>
    <property type="project" value="InterPro"/>
</dbReference>
<dbReference type="EMBL" id="CP015098">
    <property type="protein sequence ID" value="AMW08779.1"/>
    <property type="molecule type" value="Genomic_DNA"/>
</dbReference>
<dbReference type="CDD" id="cd19531">
    <property type="entry name" value="LCL_NRPS-like"/>
    <property type="match status" value="1"/>
</dbReference>
<feature type="domain" description="Condensation" evidence="4">
    <location>
        <begin position="32"/>
        <end position="467"/>
    </location>
</feature>
<dbReference type="GO" id="GO:0008610">
    <property type="term" value="P:lipid biosynthetic process"/>
    <property type="evidence" value="ECO:0007669"/>
    <property type="project" value="UniProtKB-ARBA"/>
</dbReference>
<dbReference type="SUPFAM" id="SSF56801">
    <property type="entry name" value="Acetyl-CoA synthetase-like"/>
    <property type="match status" value="1"/>
</dbReference>
<evidence type="ECO:0000259" key="3">
    <source>
        <dbReference type="Pfam" id="PF00501"/>
    </source>
</evidence>
<dbReference type="AlphaFoldDB" id="A0A143BVA7"/>
<evidence type="ECO:0000256" key="2">
    <source>
        <dbReference type="ARBA" id="ARBA00022553"/>
    </source>
</evidence>
<accession>A0A143BVA7</accession>
<evidence type="ECO:0000313" key="5">
    <source>
        <dbReference type="EMBL" id="AMW08779.1"/>
    </source>
</evidence>
<dbReference type="PANTHER" id="PTHR45527:SF1">
    <property type="entry name" value="FATTY ACID SYNTHASE"/>
    <property type="match status" value="1"/>
</dbReference>
<name>A0A143BVA7_9ACTN</name>
<dbReference type="FunFam" id="3.30.559.30:FF:000001">
    <property type="entry name" value="Non-ribosomal peptide synthetase"/>
    <property type="match status" value="1"/>
</dbReference>
<dbReference type="GO" id="GO:0044550">
    <property type="term" value="P:secondary metabolite biosynthetic process"/>
    <property type="evidence" value="ECO:0007669"/>
    <property type="project" value="TreeGrafter"/>
</dbReference>
<dbReference type="SUPFAM" id="SSF52777">
    <property type="entry name" value="CoA-dependent acyltransferases"/>
    <property type="match status" value="2"/>
</dbReference>
<keyword evidence="2" id="KW-0597">Phosphoprotein</keyword>
<evidence type="ECO:0000259" key="4">
    <source>
        <dbReference type="Pfam" id="PF00668"/>
    </source>
</evidence>
<dbReference type="Pfam" id="PF00668">
    <property type="entry name" value="Condensation"/>
    <property type="match status" value="1"/>
</dbReference>
<dbReference type="InterPro" id="IPR001242">
    <property type="entry name" value="Condensation_dom"/>
</dbReference>
<dbReference type="FunFam" id="3.30.559.10:FF:000012">
    <property type="entry name" value="Non-ribosomal peptide synthetase"/>
    <property type="match status" value="1"/>
</dbReference>
<evidence type="ECO:0000256" key="1">
    <source>
        <dbReference type="ARBA" id="ARBA00022450"/>
    </source>
</evidence>
<dbReference type="GO" id="GO:0005829">
    <property type="term" value="C:cytosol"/>
    <property type="evidence" value="ECO:0007669"/>
    <property type="project" value="TreeGrafter"/>
</dbReference>
<dbReference type="Gene3D" id="3.30.559.30">
    <property type="entry name" value="Nonribosomal peptide synthetase, condensation domain"/>
    <property type="match status" value="1"/>
</dbReference>
<dbReference type="Gene3D" id="3.40.50.980">
    <property type="match status" value="2"/>
</dbReference>
<protein>
    <recommendedName>
        <fullName evidence="7">Non-ribosomal peptide synthetase</fullName>
    </recommendedName>
</protein>
<organism evidence="5 6">
    <name type="scientific">Streptomyces qaidamensis</name>
    <dbReference type="NCBI Taxonomy" id="1783515"/>
    <lineage>
        <taxon>Bacteria</taxon>
        <taxon>Bacillati</taxon>
        <taxon>Actinomycetota</taxon>
        <taxon>Actinomycetes</taxon>
        <taxon>Kitasatosporales</taxon>
        <taxon>Streptomycetaceae</taxon>
        <taxon>Streptomyces</taxon>
        <taxon>Streptomyces aurantiacus group</taxon>
    </lineage>
</organism>
<keyword evidence="1" id="KW-0596">Phosphopantetheine</keyword>
<proteinExistence type="predicted"/>
<evidence type="ECO:0008006" key="7">
    <source>
        <dbReference type="Google" id="ProtNLM"/>
    </source>
</evidence>
<dbReference type="Pfam" id="PF00501">
    <property type="entry name" value="AMP-binding"/>
    <property type="match status" value="1"/>
</dbReference>
<reference evidence="6" key="1">
    <citation type="submission" date="2016-04" db="EMBL/GenBank/DDBJ databases">
        <authorList>
            <person name="Zhang B."/>
        </authorList>
    </citation>
    <scope>NUCLEOTIDE SEQUENCE [LARGE SCALE GENOMIC DNA]</scope>
    <source>
        <strain evidence="6">S10</strain>
    </source>
</reference>
<dbReference type="GO" id="GO:0043041">
    <property type="term" value="P:amino acid activation for nonribosomal peptide biosynthetic process"/>
    <property type="evidence" value="ECO:0007669"/>
    <property type="project" value="TreeGrafter"/>
</dbReference>
<dbReference type="InterPro" id="IPR000873">
    <property type="entry name" value="AMP-dep_synth/lig_dom"/>
</dbReference>
<dbReference type="GO" id="GO:0031177">
    <property type="term" value="F:phosphopantetheine binding"/>
    <property type="evidence" value="ECO:0007669"/>
    <property type="project" value="TreeGrafter"/>
</dbReference>